<accession>A0A152A747</accession>
<dbReference type="OrthoDB" id="648861at2759"/>
<feature type="region of interest" description="Disordered" evidence="8">
    <location>
        <begin position="36"/>
        <end position="78"/>
    </location>
</feature>
<feature type="transmembrane region" description="Helical" evidence="7">
    <location>
        <begin position="528"/>
        <end position="551"/>
    </location>
</feature>
<keyword evidence="6 7" id="KW-0472">Membrane</keyword>
<feature type="compositionally biased region" description="Basic and acidic residues" evidence="8">
    <location>
        <begin position="54"/>
        <end position="63"/>
    </location>
</feature>
<feature type="transmembrane region" description="Helical" evidence="7">
    <location>
        <begin position="168"/>
        <end position="194"/>
    </location>
</feature>
<evidence type="ECO:0000256" key="2">
    <source>
        <dbReference type="ARBA" id="ARBA00006279"/>
    </source>
</evidence>
<evidence type="ECO:0000256" key="5">
    <source>
        <dbReference type="ARBA" id="ARBA00022989"/>
    </source>
</evidence>
<feature type="transmembrane region" description="Helical" evidence="7">
    <location>
        <begin position="214"/>
        <end position="232"/>
    </location>
</feature>
<comment type="caution">
    <text evidence="9">The sequence shown here is derived from an EMBL/GenBank/DDBJ whole genome shotgun (WGS) entry which is preliminary data.</text>
</comment>
<gene>
    <name evidence="9" type="ORF">DLAC_00819</name>
</gene>
<dbReference type="InterPro" id="IPR009716">
    <property type="entry name" value="Ferroportin-1"/>
</dbReference>
<evidence type="ECO:0000313" key="9">
    <source>
        <dbReference type="EMBL" id="KYR02024.1"/>
    </source>
</evidence>
<feature type="transmembrane region" description="Helical" evidence="7">
    <location>
        <begin position="493"/>
        <end position="516"/>
    </location>
</feature>
<evidence type="ECO:0000256" key="4">
    <source>
        <dbReference type="ARBA" id="ARBA00022692"/>
    </source>
</evidence>
<name>A0A152A747_TIELA</name>
<comment type="similarity">
    <text evidence="2 7">Belongs to the ferroportin (FP) (TC 2.A.100) family. SLC40A subfamily.</text>
</comment>
<organism evidence="9 10">
    <name type="scientific">Tieghemostelium lacteum</name>
    <name type="common">Slime mold</name>
    <name type="synonym">Dictyostelium lacteum</name>
    <dbReference type="NCBI Taxonomy" id="361077"/>
    <lineage>
        <taxon>Eukaryota</taxon>
        <taxon>Amoebozoa</taxon>
        <taxon>Evosea</taxon>
        <taxon>Eumycetozoa</taxon>
        <taxon>Dictyostelia</taxon>
        <taxon>Dictyosteliales</taxon>
        <taxon>Raperosteliaceae</taxon>
        <taxon>Tieghemostelium</taxon>
    </lineage>
</organism>
<feature type="transmembrane region" description="Helical" evidence="7">
    <location>
        <begin position="467"/>
        <end position="487"/>
    </location>
</feature>
<dbReference type="STRING" id="361077.A0A152A747"/>
<keyword evidence="3 7" id="KW-0813">Transport</keyword>
<evidence type="ECO:0000256" key="8">
    <source>
        <dbReference type="SAM" id="MobiDB-lite"/>
    </source>
</evidence>
<dbReference type="GO" id="GO:0005381">
    <property type="term" value="F:iron ion transmembrane transporter activity"/>
    <property type="evidence" value="ECO:0007669"/>
    <property type="project" value="UniProtKB-UniRule"/>
</dbReference>
<sequence length="582" mass="65853">MISSSLNMEDDIHDDSGMLPIIENDNQDGVVLHIVDNGRDEEDNDNNDNAILLKKMDSSKERDNDDGDDRDDNLKSSFSQVDLDGNEEIDMMVLEKDVESKLANYMLLSHFITRMGDRMWEFIVPLVLIYITPSSLVPTALYGLATTLIRIVCGASVGDMIDKNRKLIVIRVGIFGQMGSVSVTGVALYCLLRLKDKVTEPNPIDSDLFYSPDSTILFLVLLLFGALHSLSGQIMNISVERKWLPAVVKRDVVLTKVNSQMRQVDLATEVLAPFIAGILSTPEIMGPVHIRNLSVQALSFVIILIFNFLTFWPQYFLLARVRAICKEKSFEIDNVPEKPEETEDIDTYLANYEKPVKQKVPLNERLDQIKKVIMGQWNPLTNIIKGWRIFLDQKQARLIIIAYVCLWFTLLSPHDPVLTAYLSGHGGYNNLDLSLFRGIGAVFGLASTFTFTWFVSKIGLENSSIAYLMEQAIMVLATGITFSFIQSNSWMKYQFLVFIVLSRCGLYGFEICEINFVQKYVPDEIRGIVSGVESSLTSLSMLIVFLTSIIINSPQYFSILIWLSVGFIQLGFFILLIWRFKK</sequence>
<feature type="transmembrane region" description="Helical" evidence="7">
    <location>
        <begin position="434"/>
        <end position="455"/>
    </location>
</feature>
<keyword evidence="4 7" id="KW-0812">Transmembrane</keyword>
<dbReference type="FunCoup" id="A0A152A747">
    <property type="interactions" value="4"/>
</dbReference>
<dbReference type="PANTHER" id="PTHR11660:SF57">
    <property type="entry name" value="SOLUTE CARRIER FAMILY 40 MEMBER"/>
    <property type="match status" value="1"/>
</dbReference>
<feature type="transmembrane region" description="Helical" evidence="7">
    <location>
        <begin position="297"/>
        <end position="318"/>
    </location>
</feature>
<feature type="transmembrane region" description="Helical" evidence="7">
    <location>
        <begin position="119"/>
        <end position="136"/>
    </location>
</feature>
<keyword evidence="10" id="KW-1185">Reference proteome</keyword>
<feature type="transmembrane region" description="Helical" evidence="7">
    <location>
        <begin position="266"/>
        <end position="285"/>
    </location>
</feature>
<feature type="transmembrane region" description="Helical" evidence="7">
    <location>
        <begin position="557"/>
        <end position="578"/>
    </location>
</feature>
<dbReference type="InParanoid" id="A0A152A747"/>
<dbReference type="EMBL" id="LODT01000004">
    <property type="protein sequence ID" value="KYR02024.1"/>
    <property type="molecule type" value="Genomic_DNA"/>
</dbReference>
<dbReference type="GO" id="GO:0016020">
    <property type="term" value="C:membrane"/>
    <property type="evidence" value="ECO:0007669"/>
    <property type="project" value="UniProtKB-SubCell"/>
</dbReference>
<dbReference type="AlphaFoldDB" id="A0A152A747"/>
<evidence type="ECO:0000256" key="6">
    <source>
        <dbReference type="ARBA" id="ARBA00023136"/>
    </source>
</evidence>
<protein>
    <recommendedName>
        <fullName evidence="7">Solute carrier family 40 member</fullName>
    </recommendedName>
</protein>
<comment type="subcellular location">
    <subcellularLocation>
        <location evidence="1 7">Membrane</location>
        <topology evidence="1 7">Multi-pass membrane protein</topology>
    </subcellularLocation>
</comment>
<dbReference type="Pfam" id="PF06963">
    <property type="entry name" value="FPN1"/>
    <property type="match status" value="1"/>
</dbReference>
<comment type="function">
    <text evidence="7">May be involved in iron transport and iron homeostasis.</text>
</comment>
<feature type="transmembrane region" description="Helical" evidence="7">
    <location>
        <begin position="396"/>
        <end position="414"/>
    </location>
</feature>
<keyword evidence="5 7" id="KW-1133">Transmembrane helix</keyword>
<reference evidence="9 10" key="1">
    <citation type="submission" date="2015-12" db="EMBL/GenBank/DDBJ databases">
        <title>Dictyostelia acquired genes for synthesis and detection of signals that induce cell-type specialization by lateral gene transfer from prokaryotes.</title>
        <authorList>
            <person name="Gloeckner G."/>
            <person name="Schaap P."/>
        </authorList>
    </citation>
    <scope>NUCLEOTIDE SEQUENCE [LARGE SCALE GENOMIC DNA]</scope>
    <source>
        <strain evidence="9 10">TK</strain>
    </source>
</reference>
<keyword evidence="7" id="KW-0406">Ion transport</keyword>
<dbReference type="Gene3D" id="1.20.1250.20">
    <property type="entry name" value="MFS general substrate transporter like domains"/>
    <property type="match status" value="1"/>
</dbReference>
<dbReference type="SUPFAM" id="SSF103473">
    <property type="entry name" value="MFS general substrate transporter"/>
    <property type="match status" value="1"/>
</dbReference>
<dbReference type="InterPro" id="IPR036259">
    <property type="entry name" value="MFS_trans_sf"/>
</dbReference>
<evidence type="ECO:0000256" key="3">
    <source>
        <dbReference type="ARBA" id="ARBA00022448"/>
    </source>
</evidence>
<evidence type="ECO:0000256" key="7">
    <source>
        <dbReference type="RuleBase" id="RU365065"/>
    </source>
</evidence>
<dbReference type="OMA" id="VAMGHVM"/>
<proteinExistence type="inferred from homology"/>
<evidence type="ECO:0000256" key="1">
    <source>
        <dbReference type="ARBA" id="ARBA00004141"/>
    </source>
</evidence>
<evidence type="ECO:0000313" key="10">
    <source>
        <dbReference type="Proteomes" id="UP000076078"/>
    </source>
</evidence>
<dbReference type="PANTHER" id="PTHR11660">
    <property type="entry name" value="SOLUTE CARRIER FAMILY 40 MEMBER"/>
    <property type="match status" value="1"/>
</dbReference>
<dbReference type="Proteomes" id="UP000076078">
    <property type="component" value="Unassembled WGS sequence"/>
</dbReference>